<protein>
    <recommendedName>
        <fullName evidence="4 10">Ribonuclease H</fullName>
        <shortName evidence="10">RNase H</shortName>
        <ecNumber evidence="4 10">3.1.26.4</ecNumber>
    </recommendedName>
</protein>
<evidence type="ECO:0000256" key="3">
    <source>
        <dbReference type="ARBA" id="ARBA00011245"/>
    </source>
</evidence>
<dbReference type="InterPro" id="IPR050092">
    <property type="entry name" value="RNase_H"/>
</dbReference>
<comment type="cofactor">
    <cofactor evidence="10">
        <name>Mg(2+)</name>
        <dbReference type="ChEBI" id="CHEBI:18420"/>
    </cofactor>
    <text evidence="10">Binds 1 Mg(2+) ion per subunit. May bind a second metal ion at a regulatory site, or after substrate binding.</text>
</comment>
<keyword evidence="10" id="KW-0963">Cytoplasm</keyword>
<dbReference type="CDD" id="cd09278">
    <property type="entry name" value="RNase_HI_prokaryote_like"/>
    <property type="match status" value="1"/>
</dbReference>
<dbReference type="Pfam" id="PF00075">
    <property type="entry name" value="RNase_H"/>
    <property type="match status" value="1"/>
</dbReference>
<dbReference type="KEGG" id="nef:GP480_02695"/>
<evidence type="ECO:0000259" key="11">
    <source>
        <dbReference type="PROSITE" id="PS50879"/>
    </source>
</evidence>
<gene>
    <name evidence="10 12" type="primary">rnhA</name>
    <name evidence="12" type="ORF">GP480_02695</name>
</gene>
<dbReference type="EC" id="3.1.26.4" evidence="4 10"/>
<feature type="binding site" evidence="10">
    <location>
        <position position="9"/>
    </location>
    <ligand>
        <name>Mg(2+)</name>
        <dbReference type="ChEBI" id="CHEBI:18420"/>
        <label>1</label>
    </ligand>
</feature>
<evidence type="ECO:0000256" key="10">
    <source>
        <dbReference type="HAMAP-Rule" id="MF_00042"/>
    </source>
</evidence>
<keyword evidence="8 10" id="KW-0378">Hydrolase</keyword>
<keyword evidence="9 10" id="KW-0460">Magnesium</keyword>
<reference evidence="12 13" key="1">
    <citation type="journal article" date="2020" name="MBio">
        <title>Erratum for Teymournejad et al., 'Isolation and Molecular Analysis of a Novel Neorickettsia Species That Causes Potomac Horse Fever'.</title>
        <authorList>
            <person name="Teymournejad O."/>
            <person name="Lin M."/>
            <person name="Bekebrede H."/>
            <person name="Kamr A."/>
            <person name="Toribio R.E."/>
            <person name="Arroyo L.G."/>
            <person name="Baird J.D."/>
            <person name="Rikihisa Y."/>
        </authorList>
    </citation>
    <scope>NUCLEOTIDE SEQUENCE [LARGE SCALE GENOMIC DNA]</scope>
    <source>
        <strain evidence="12 13">Fin17</strain>
    </source>
</reference>
<dbReference type="EMBL" id="CP047224">
    <property type="protein sequence ID" value="QHD65339.1"/>
    <property type="molecule type" value="Genomic_DNA"/>
</dbReference>
<name>A0A6P1GA21_9RICK</name>
<evidence type="ECO:0000256" key="7">
    <source>
        <dbReference type="ARBA" id="ARBA00022759"/>
    </source>
</evidence>
<keyword evidence="6 10" id="KW-0479">Metal-binding</keyword>
<dbReference type="InterPro" id="IPR012337">
    <property type="entry name" value="RNaseH-like_sf"/>
</dbReference>
<dbReference type="InterPro" id="IPR002156">
    <property type="entry name" value="RNaseH_domain"/>
</dbReference>
<feature type="binding site" evidence="10">
    <location>
        <position position="48"/>
    </location>
    <ligand>
        <name>Mg(2+)</name>
        <dbReference type="ChEBI" id="CHEBI:18420"/>
        <label>1</label>
    </ligand>
</feature>
<dbReference type="NCBIfam" id="NF001236">
    <property type="entry name" value="PRK00203.1"/>
    <property type="match status" value="1"/>
</dbReference>
<dbReference type="GO" id="GO:0000287">
    <property type="term" value="F:magnesium ion binding"/>
    <property type="evidence" value="ECO:0007669"/>
    <property type="project" value="UniProtKB-UniRule"/>
</dbReference>
<dbReference type="GO" id="GO:0003676">
    <property type="term" value="F:nucleic acid binding"/>
    <property type="evidence" value="ECO:0007669"/>
    <property type="project" value="InterPro"/>
</dbReference>
<dbReference type="InterPro" id="IPR022892">
    <property type="entry name" value="RNaseHI"/>
</dbReference>
<dbReference type="HAMAP" id="MF_00042">
    <property type="entry name" value="RNase_H"/>
    <property type="match status" value="1"/>
</dbReference>
<comment type="similarity">
    <text evidence="2 10">Belongs to the RNase H family.</text>
</comment>
<evidence type="ECO:0000256" key="8">
    <source>
        <dbReference type="ARBA" id="ARBA00022801"/>
    </source>
</evidence>
<sequence length="151" mass="17017">MEECVIYTDGACLGNPGPGGWAAMIIQRGVGEKIISGREADSTNNRMELLAVIKALESFDQKGKRVTVYTDSTYVYRGITVWIKSWMKNNWRNSSGGAVKNKEMWVRLHAVAAEHTIRWLWVKAHNGDHYNEIVDRAARKEAASFTNCDPE</sequence>
<keyword evidence="13" id="KW-1185">Reference proteome</keyword>
<keyword evidence="5 10" id="KW-0540">Nuclease</keyword>
<feature type="binding site" evidence="10">
    <location>
        <position position="135"/>
    </location>
    <ligand>
        <name>Mg(2+)</name>
        <dbReference type="ChEBI" id="CHEBI:18420"/>
        <label>2</label>
    </ligand>
</feature>
<keyword evidence="7 10" id="KW-0255">Endonuclease</keyword>
<evidence type="ECO:0000313" key="12">
    <source>
        <dbReference type="EMBL" id="QHD65339.1"/>
    </source>
</evidence>
<comment type="function">
    <text evidence="10">Endonuclease that specifically degrades the RNA of RNA-DNA hybrids.</text>
</comment>
<dbReference type="InterPro" id="IPR036397">
    <property type="entry name" value="RNaseH_sf"/>
</dbReference>
<evidence type="ECO:0000256" key="5">
    <source>
        <dbReference type="ARBA" id="ARBA00022722"/>
    </source>
</evidence>
<feature type="binding site" evidence="10">
    <location>
        <position position="71"/>
    </location>
    <ligand>
        <name>Mg(2+)</name>
        <dbReference type="ChEBI" id="CHEBI:18420"/>
        <label>1</label>
    </ligand>
</feature>
<comment type="subunit">
    <text evidence="3 10">Monomer.</text>
</comment>
<evidence type="ECO:0000256" key="6">
    <source>
        <dbReference type="ARBA" id="ARBA00022723"/>
    </source>
</evidence>
<proteinExistence type="inferred from homology"/>
<dbReference type="SUPFAM" id="SSF53098">
    <property type="entry name" value="Ribonuclease H-like"/>
    <property type="match status" value="1"/>
</dbReference>
<dbReference type="GO" id="GO:0005737">
    <property type="term" value="C:cytoplasm"/>
    <property type="evidence" value="ECO:0007669"/>
    <property type="project" value="UniProtKB-SubCell"/>
</dbReference>
<comment type="catalytic activity">
    <reaction evidence="1 10">
        <text>Endonucleolytic cleavage to 5'-phosphomonoester.</text>
        <dbReference type="EC" id="3.1.26.4"/>
    </reaction>
</comment>
<evidence type="ECO:0000256" key="2">
    <source>
        <dbReference type="ARBA" id="ARBA00005300"/>
    </source>
</evidence>
<accession>A0A6P1GA21</accession>
<feature type="domain" description="RNase H type-1" evidence="11">
    <location>
        <begin position="1"/>
        <end position="143"/>
    </location>
</feature>
<evidence type="ECO:0000313" key="13">
    <source>
        <dbReference type="Proteomes" id="UP000464912"/>
    </source>
</evidence>
<dbReference type="GO" id="GO:0004523">
    <property type="term" value="F:RNA-DNA hybrid ribonuclease activity"/>
    <property type="evidence" value="ECO:0007669"/>
    <property type="project" value="UniProtKB-UniRule"/>
</dbReference>
<evidence type="ECO:0000256" key="4">
    <source>
        <dbReference type="ARBA" id="ARBA00012180"/>
    </source>
</evidence>
<evidence type="ECO:0000256" key="9">
    <source>
        <dbReference type="ARBA" id="ARBA00022842"/>
    </source>
</evidence>
<dbReference type="Proteomes" id="UP000464912">
    <property type="component" value="Chromosome"/>
</dbReference>
<dbReference type="PROSITE" id="PS50879">
    <property type="entry name" value="RNASE_H_1"/>
    <property type="match status" value="1"/>
</dbReference>
<dbReference type="Gene3D" id="3.30.420.10">
    <property type="entry name" value="Ribonuclease H-like superfamily/Ribonuclease H"/>
    <property type="match status" value="1"/>
</dbReference>
<feature type="binding site" evidence="10">
    <location>
        <position position="9"/>
    </location>
    <ligand>
        <name>Mg(2+)</name>
        <dbReference type="ChEBI" id="CHEBI:18420"/>
        <label>2</label>
    </ligand>
</feature>
<evidence type="ECO:0000256" key="1">
    <source>
        <dbReference type="ARBA" id="ARBA00000077"/>
    </source>
</evidence>
<dbReference type="AlphaFoldDB" id="A0A6P1GA21"/>
<dbReference type="PANTHER" id="PTHR10642">
    <property type="entry name" value="RIBONUCLEASE H1"/>
    <property type="match status" value="1"/>
</dbReference>
<dbReference type="RefSeq" id="WP_160095643.1">
    <property type="nucleotide sequence ID" value="NZ_CP047224.1"/>
</dbReference>
<dbReference type="PANTHER" id="PTHR10642:SF26">
    <property type="entry name" value="RIBONUCLEASE H1"/>
    <property type="match status" value="1"/>
</dbReference>
<reference evidence="12 13" key="2">
    <citation type="journal article" date="2020" name="MBio">
        <title>Isolation and Molecular Analysis of a Novel Neorickettsia Species That Causes Potomac Horse Fever.</title>
        <authorList>
            <person name="Teymournejad O."/>
            <person name="Lin M."/>
            <person name="Bekebrede H."/>
            <person name="Kamr A."/>
            <person name="Toribio R.E."/>
            <person name="Arroyo L.G."/>
            <person name="Baird J.D."/>
            <person name="Rikihisa Y."/>
        </authorList>
    </citation>
    <scope>NUCLEOTIDE SEQUENCE [LARGE SCALE GENOMIC DNA]</scope>
    <source>
        <strain evidence="12 13">Fin17</strain>
    </source>
</reference>
<comment type="subcellular location">
    <subcellularLocation>
        <location evidence="10">Cytoplasm</location>
    </subcellularLocation>
</comment>
<organism evidence="12 13">
    <name type="scientific">Neorickettsia findlayensis</name>
    <dbReference type="NCBI Taxonomy" id="2686014"/>
    <lineage>
        <taxon>Bacteria</taxon>
        <taxon>Pseudomonadati</taxon>
        <taxon>Pseudomonadota</taxon>
        <taxon>Alphaproteobacteria</taxon>
        <taxon>Rickettsiales</taxon>
        <taxon>Anaplasmataceae</taxon>
        <taxon>Neorickettsia</taxon>
    </lineage>
</organism>
<dbReference type="GO" id="GO:0043137">
    <property type="term" value="P:DNA replication, removal of RNA primer"/>
    <property type="evidence" value="ECO:0007669"/>
    <property type="project" value="TreeGrafter"/>
</dbReference>